<feature type="repeat" description="TPR" evidence="1">
    <location>
        <begin position="308"/>
        <end position="341"/>
    </location>
</feature>
<evidence type="ECO:0000313" key="4">
    <source>
        <dbReference type="Proteomes" id="UP000280296"/>
    </source>
</evidence>
<dbReference type="InterPro" id="IPR019734">
    <property type="entry name" value="TPR_rpt"/>
</dbReference>
<dbReference type="InterPro" id="IPR011990">
    <property type="entry name" value="TPR-like_helical_dom_sf"/>
</dbReference>
<feature type="compositionally biased region" description="Pro residues" evidence="2">
    <location>
        <begin position="271"/>
        <end position="286"/>
    </location>
</feature>
<sequence length="358" mass="37416">MIARLPIVAALVLVPIGLTFASRAQEKTAGEESSGSVPPELEPIATLVGRWTGQAVPADNPLRGWRETHDWAWAFEGGEPVGLTLSIEGGTILASARLSFDPDAKVYRLEGTDPRGEPMAFVGTLDPRTKALTLDRSGPEGDDRLTIRPNSNGIRSDFWFDRKAPGSPQYARLVRANLGRAGENFAAGGASSIGPRCIVTGGAAAITVSAGGSTFSVCCSGCRDEVLANPEKYAAKLKAALASRPSGRPVAIPTGPGDGSFDRPSADPGPGADPPEPSPSPSPTPRTEPSDDPEPSPSPSDAGLRRRGASLLRIGQALEKQGKPDGALNFYRRVLSEAPDTPEADTARQRIRAIQGDG</sequence>
<protein>
    <submittedName>
        <fullName evidence="3">Tetratricopeptide repeat protein</fullName>
    </submittedName>
</protein>
<reference evidence="3 4" key="2">
    <citation type="submission" date="2019-01" db="EMBL/GenBank/DDBJ databases">
        <title>Tautonia sociabilis, a novel thermotolerant planctomycete of Isosphaeraceae family, isolated from a 4000 m deep subterranean habitat.</title>
        <authorList>
            <person name="Kovaleva O.L."/>
            <person name="Elcheninov A.G."/>
            <person name="Van Heerden E."/>
            <person name="Toshchakov S.V."/>
            <person name="Novikov A."/>
            <person name="Bonch-Osmolovskaya E.A."/>
            <person name="Kublanov I.V."/>
        </authorList>
    </citation>
    <scope>NUCLEOTIDE SEQUENCE [LARGE SCALE GENOMIC DNA]</scope>
    <source>
        <strain evidence="3 4">GM2012</strain>
    </source>
</reference>
<evidence type="ECO:0000256" key="2">
    <source>
        <dbReference type="SAM" id="MobiDB-lite"/>
    </source>
</evidence>
<reference evidence="3 4" key="1">
    <citation type="submission" date="2018-12" db="EMBL/GenBank/DDBJ databases">
        <authorList>
            <person name="Toschakov S.V."/>
        </authorList>
    </citation>
    <scope>NUCLEOTIDE SEQUENCE [LARGE SCALE GENOMIC DNA]</scope>
    <source>
        <strain evidence="3 4">GM2012</strain>
    </source>
</reference>
<dbReference type="OrthoDB" id="281529at2"/>
<keyword evidence="4" id="KW-1185">Reference proteome</keyword>
<evidence type="ECO:0000256" key="1">
    <source>
        <dbReference type="PROSITE-ProRule" id="PRU00339"/>
    </source>
</evidence>
<dbReference type="EMBL" id="RYZH01000021">
    <property type="protein sequence ID" value="RUL87415.1"/>
    <property type="molecule type" value="Genomic_DNA"/>
</dbReference>
<accession>A0A432MJQ4</accession>
<dbReference type="Proteomes" id="UP000280296">
    <property type="component" value="Unassembled WGS sequence"/>
</dbReference>
<comment type="caution">
    <text evidence="3">The sequence shown here is derived from an EMBL/GenBank/DDBJ whole genome shotgun (WGS) entry which is preliminary data.</text>
</comment>
<evidence type="ECO:0000313" key="3">
    <source>
        <dbReference type="EMBL" id="RUL87415.1"/>
    </source>
</evidence>
<dbReference type="Gene3D" id="1.25.40.10">
    <property type="entry name" value="Tetratricopeptide repeat domain"/>
    <property type="match status" value="1"/>
</dbReference>
<keyword evidence="1" id="KW-0802">TPR repeat</keyword>
<organism evidence="3 4">
    <name type="scientific">Tautonia sociabilis</name>
    <dbReference type="NCBI Taxonomy" id="2080755"/>
    <lineage>
        <taxon>Bacteria</taxon>
        <taxon>Pseudomonadati</taxon>
        <taxon>Planctomycetota</taxon>
        <taxon>Planctomycetia</taxon>
        <taxon>Isosphaerales</taxon>
        <taxon>Isosphaeraceae</taxon>
        <taxon>Tautonia</taxon>
    </lineage>
</organism>
<feature type="region of interest" description="Disordered" evidence="2">
    <location>
        <begin position="243"/>
        <end position="312"/>
    </location>
</feature>
<dbReference type="SUPFAM" id="SSF48452">
    <property type="entry name" value="TPR-like"/>
    <property type="match status" value="1"/>
</dbReference>
<name>A0A432MJQ4_9BACT</name>
<proteinExistence type="predicted"/>
<dbReference type="AlphaFoldDB" id="A0A432MJQ4"/>
<dbReference type="RefSeq" id="WP_126725631.1">
    <property type="nucleotide sequence ID" value="NZ_RYZH01000021.1"/>
</dbReference>
<dbReference type="PROSITE" id="PS50005">
    <property type="entry name" value="TPR"/>
    <property type="match status" value="1"/>
</dbReference>
<gene>
    <name evidence="3" type="ORF">TsocGM_12090</name>
</gene>
<dbReference type="SMART" id="SM00028">
    <property type="entry name" value="TPR"/>
    <property type="match status" value="1"/>
</dbReference>